<evidence type="ECO:0000313" key="2">
    <source>
        <dbReference type="EMBL" id="CAB4595993.1"/>
    </source>
</evidence>
<gene>
    <name evidence="2" type="ORF">UFOPK1788_00790</name>
</gene>
<protein>
    <submittedName>
        <fullName evidence="2">Unannotated protein</fullName>
    </submittedName>
</protein>
<proteinExistence type="predicted"/>
<dbReference type="Gene3D" id="3.90.950.20">
    <property type="entry name" value="CinA-like"/>
    <property type="match status" value="1"/>
</dbReference>
<dbReference type="SUPFAM" id="SSF142433">
    <property type="entry name" value="CinA-like"/>
    <property type="match status" value="1"/>
</dbReference>
<sequence>MTDVSSLSHDELVALLDVLAETGETVAVAESLTGGLVCSTLITPPGASRVVVGGVVAYQTDVKASVLDVPDALLAERGAVDPDVALAMARNVRTQFGATIGIATTGVAGPDPQDGTAVGTVFVAIVGDRGELVQPFSFDGSRDDLRNHTVGASLRLLESFLRAE</sequence>
<name>A0A6J6G976_9ZZZZ</name>
<dbReference type="NCBIfam" id="TIGR00199">
    <property type="entry name" value="PncC_domain"/>
    <property type="match status" value="1"/>
</dbReference>
<accession>A0A6J6G976</accession>
<reference evidence="2" key="1">
    <citation type="submission" date="2020-05" db="EMBL/GenBank/DDBJ databases">
        <authorList>
            <person name="Chiriac C."/>
            <person name="Salcher M."/>
            <person name="Ghai R."/>
            <person name="Kavagutti S V."/>
        </authorList>
    </citation>
    <scope>NUCLEOTIDE SEQUENCE</scope>
</reference>
<dbReference type="Pfam" id="PF02464">
    <property type="entry name" value="CinA"/>
    <property type="match status" value="1"/>
</dbReference>
<feature type="domain" description="CinA C-terminal" evidence="1">
    <location>
        <begin position="15"/>
        <end position="160"/>
    </location>
</feature>
<dbReference type="InterPro" id="IPR036653">
    <property type="entry name" value="CinA-like_C"/>
</dbReference>
<organism evidence="2">
    <name type="scientific">freshwater metagenome</name>
    <dbReference type="NCBI Taxonomy" id="449393"/>
    <lineage>
        <taxon>unclassified sequences</taxon>
        <taxon>metagenomes</taxon>
        <taxon>ecological metagenomes</taxon>
    </lineage>
</organism>
<dbReference type="EMBL" id="CAEZUE010000098">
    <property type="protein sequence ID" value="CAB4595993.1"/>
    <property type="molecule type" value="Genomic_DNA"/>
</dbReference>
<evidence type="ECO:0000259" key="1">
    <source>
        <dbReference type="Pfam" id="PF02464"/>
    </source>
</evidence>
<dbReference type="InterPro" id="IPR008136">
    <property type="entry name" value="CinA_C"/>
</dbReference>
<dbReference type="AlphaFoldDB" id="A0A6J6G976"/>